<dbReference type="EMBL" id="BEXA01000003">
    <property type="protein sequence ID" value="GAY73434.1"/>
    <property type="molecule type" value="Genomic_DNA"/>
</dbReference>
<dbReference type="SMART" id="SM00347">
    <property type="entry name" value="HTH_MARR"/>
    <property type="match status" value="1"/>
</dbReference>
<evidence type="ECO:0000256" key="2">
    <source>
        <dbReference type="ARBA" id="ARBA00023125"/>
    </source>
</evidence>
<dbReference type="PANTHER" id="PTHR33164:SF89">
    <property type="entry name" value="MARR FAMILY REGULATORY PROTEIN"/>
    <property type="match status" value="1"/>
</dbReference>
<keyword evidence="1" id="KW-0805">Transcription regulation</keyword>
<dbReference type="GO" id="GO:0006950">
    <property type="term" value="P:response to stress"/>
    <property type="evidence" value="ECO:0007669"/>
    <property type="project" value="TreeGrafter"/>
</dbReference>
<evidence type="ECO:0000256" key="1">
    <source>
        <dbReference type="ARBA" id="ARBA00023015"/>
    </source>
</evidence>
<dbReference type="InterPro" id="IPR036390">
    <property type="entry name" value="WH_DNA-bd_sf"/>
</dbReference>
<dbReference type="Proteomes" id="UP000286974">
    <property type="component" value="Unassembled WGS sequence"/>
</dbReference>
<dbReference type="PANTHER" id="PTHR33164">
    <property type="entry name" value="TRANSCRIPTIONAL REGULATOR, MARR FAMILY"/>
    <property type="match status" value="1"/>
</dbReference>
<name>A0A401FM26_9LACO</name>
<dbReference type="InterPro" id="IPR000835">
    <property type="entry name" value="HTH_MarR-typ"/>
</dbReference>
<accession>A0A401FM26</accession>
<dbReference type="GO" id="GO:0003677">
    <property type="term" value="F:DNA binding"/>
    <property type="evidence" value="ECO:0007669"/>
    <property type="project" value="UniProtKB-KW"/>
</dbReference>
<dbReference type="RefSeq" id="WP_160114455.1">
    <property type="nucleotide sequence ID" value="NZ_BEXA01000003.1"/>
</dbReference>
<dbReference type="InterPro" id="IPR039422">
    <property type="entry name" value="MarR/SlyA-like"/>
</dbReference>
<feature type="domain" description="HTH marR-type" evidence="4">
    <location>
        <begin position="3"/>
        <end position="139"/>
    </location>
</feature>
<dbReference type="SUPFAM" id="SSF46785">
    <property type="entry name" value="Winged helix' DNA-binding domain"/>
    <property type="match status" value="1"/>
</dbReference>
<comment type="caution">
    <text evidence="5">The sequence shown here is derived from an EMBL/GenBank/DDBJ whole genome shotgun (WGS) entry which is preliminary data.</text>
</comment>
<dbReference type="PROSITE" id="PS50995">
    <property type="entry name" value="HTH_MARR_2"/>
    <property type="match status" value="1"/>
</dbReference>
<evidence type="ECO:0000259" key="4">
    <source>
        <dbReference type="PROSITE" id="PS50995"/>
    </source>
</evidence>
<evidence type="ECO:0000256" key="3">
    <source>
        <dbReference type="ARBA" id="ARBA00023163"/>
    </source>
</evidence>
<proteinExistence type="predicted"/>
<reference evidence="5 6" key="1">
    <citation type="submission" date="2017-11" db="EMBL/GenBank/DDBJ databases">
        <title>Draft Genome Sequence of Lactobacillus curieae NBRC 111893 isolated from Koso, a Japanese sugar-Vegetable Fermented Beverage.</title>
        <authorList>
            <person name="Chiou T.Y."/>
            <person name="Oshima K."/>
            <person name="Suda W."/>
            <person name="Hattori M."/>
            <person name="Takahashi T."/>
        </authorList>
    </citation>
    <scope>NUCLEOTIDE SEQUENCE [LARGE SCALE GENOMIC DNA]</scope>
    <source>
        <strain evidence="5 6">NBRC111893</strain>
    </source>
</reference>
<dbReference type="InterPro" id="IPR023187">
    <property type="entry name" value="Tscrpt_reg_MarR-type_CS"/>
</dbReference>
<dbReference type="Pfam" id="PF01047">
    <property type="entry name" value="MarR"/>
    <property type="match status" value="1"/>
</dbReference>
<dbReference type="AlphaFoldDB" id="A0A401FM26"/>
<sequence>MEDKNFIDELGKLVTNRSFMGPVLLNLRQQQQDNSRGRARMLQAISENNGVTNSQLSEILDIRPSSVSIQVKGLEFDGFIERKESQEDKRVSLIYITSKGNQVLEHQSSMVDESTEKLMSLLTDDEQVELTRILKKLTIS</sequence>
<dbReference type="PRINTS" id="PR00598">
    <property type="entry name" value="HTHMARR"/>
</dbReference>
<keyword evidence="3" id="KW-0804">Transcription</keyword>
<organism evidence="5 6">
    <name type="scientific">Lentilactobacillus kosonis</name>
    <dbReference type="NCBI Taxonomy" id="2810561"/>
    <lineage>
        <taxon>Bacteria</taxon>
        <taxon>Bacillati</taxon>
        <taxon>Bacillota</taxon>
        <taxon>Bacilli</taxon>
        <taxon>Lactobacillales</taxon>
        <taxon>Lactobacillaceae</taxon>
        <taxon>Lentilactobacillus</taxon>
    </lineage>
</organism>
<protein>
    <submittedName>
        <fullName evidence="5">Transcriptional regulator, MarR family</fullName>
    </submittedName>
</protein>
<evidence type="ECO:0000313" key="6">
    <source>
        <dbReference type="Proteomes" id="UP000286974"/>
    </source>
</evidence>
<keyword evidence="6" id="KW-1185">Reference proteome</keyword>
<dbReference type="InterPro" id="IPR036388">
    <property type="entry name" value="WH-like_DNA-bd_sf"/>
</dbReference>
<dbReference type="OrthoDB" id="3242809at2"/>
<gene>
    <name evidence="5" type="ORF">NBRC111893_1580</name>
</gene>
<dbReference type="Gene3D" id="1.10.10.10">
    <property type="entry name" value="Winged helix-like DNA-binding domain superfamily/Winged helix DNA-binding domain"/>
    <property type="match status" value="1"/>
</dbReference>
<keyword evidence="2" id="KW-0238">DNA-binding</keyword>
<evidence type="ECO:0000313" key="5">
    <source>
        <dbReference type="EMBL" id="GAY73434.1"/>
    </source>
</evidence>
<dbReference type="PROSITE" id="PS01117">
    <property type="entry name" value="HTH_MARR_1"/>
    <property type="match status" value="1"/>
</dbReference>
<dbReference type="GO" id="GO:0003700">
    <property type="term" value="F:DNA-binding transcription factor activity"/>
    <property type="evidence" value="ECO:0007669"/>
    <property type="project" value="InterPro"/>
</dbReference>